<keyword evidence="2" id="KW-1185">Reference proteome</keyword>
<dbReference type="AlphaFoldDB" id="A0AAD9JD61"/>
<accession>A0AAD9JD61</accession>
<comment type="caution">
    <text evidence="1">The sequence shown here is derived from an EMBL/GenBank/DDBJ whole genome shotgun (WGS) entry which is preliminary data.</text>
</comment>
<reference evidence="1" key="1">
    <citation type="journal article" date="2023" name="Mol. Biol. Evol.">
        <title>Third-Generation Sequencing Reveals the Adaptive Role of the Epigenome in Three Deep-Sea Polychaetes.</title>
        <authorList>
            <person name="Perez M."/>
            <person name="Aroh O."/>
            <person name="Sun Y."/>
            <person name="Lan Y."/>
            <person name="Juniper S.K."/>
            <person name="Young C.R."/>
            <person name="Angers B."/>
            <person name="Qian P.Y."/>
        </authorList>
    </citation>
    <scope>NUCLEOTIDE SEQUENCE</scope>
    <source>
        <strain evidence="1">P08H-3</strain>
    </source>
</reference>
<gene>
    <name evidence="1" type="ORF">LSH36_380g02095</name>
</gene>
<evidence type="ECO:0008006" key="3">
    <source>
        <dbReference type="Google" id="ProtNLM"/>
    </source>
</evidence>
<name>A0AAD9JD61_9ANNE</name>
<sequence>MKLFQDALSTTVISEGGVLNKHIDPRKVTNPKGYADTVTEVRGDLNSGFIVEPVSSSCKMRLYVKMDGIRSEVALLVDGTMFGSHLSGVCGNCNGVDDDYDGLSNGYSLDLPITIASPKSTFTFIPDN</sequence>
<dbReference type="Proteomes" id="UP001208570">
    <property type="component" value="Unassembled WGS sequence"/>
</dbReference>
<dbReference type="EMBL" id="JAODUP010000380">
    <property type="protein sequence ID" value="KAK2150987.1"/>
    <property type="molecule type" value="Genomic_DNA"/>
</dbReference>
<proteinExistence type="predicted"/>
<evidence type="ECO:0000313" key="2">
    <source>
        <dbReference type="Proteomes" id="UP001208570"/>
    </source>
</evidence>
<evidence type="ECO:0000313" key="1">
    <source>
        <dbReference type="EMBL" id="KAK2150987.1"/>
    </source>
</evidence>
<protein>
    <recommendedName>
        <fullName evidence="3">VWFD domain-containing protein</fullName>
    </recommendedName>
</protein>
<organism evidence="1 2">
    <name type="scientific">Paralvinella palmiformis</name>
    <dbReference type="NCBI Taxonomy" id="53620"/>
    <lineage>
        <taxon>Eukaryota</taxon>
        <taxon>Metazoa</taxon>
        <taxon>Spiralia</taxon>
        <taxon>Lophotrochozoa</taxon>
        <taxon>Annelida</taxon>
        <taxon>Polychaeta</taxon>
        <taxon>Sedentaria</taxon>
        <taxon>Canalipalpata</taxon>
        <taxon>Terebellida</taxon>
        <taxon>Terebelliformia</taxon>
        <taxon>Alvinellidae</taxon>
        <taxon>Paralvinella</taxon>
    </lineage>
</organism>